<keyword evidence="2" id="KW-1133">Transmembrane helix</keyword>
<evidence type="ECO:0000256" key="2">
    <source>
        <dbReference type="SAM" id="Phobius"/>
    </source>
</evidence>
<evidence type="ECO:0000313" key="3">
    <source>
        <dbReference type="EMBL" id="QCZ36618.1"/>
    </source>
</evidence>
<keyword evidence="6" id="KW-1185">Reference proteome</keyword>
<accession>A0A4Y6I5L8</accession>
<evidence type="ECO:0000313" key="5">
    <source>
        <dbReference type="Proteomes" id="UP000305457"/>
    </source>
</evidence>
<dbReference type="Proteomes" id="UP000305457">
    <property type="component" value="Chromosome"/>
</dbReference>
<feature type="transmembrane region" description="Helical" evidence="2">
    <location>
        <begin position="55"/>
        <end position="79"/>
    </location>
</feature>
<dbReference type="KEGG" id="mnh:FG904_01115"/>
<dbReference type="AlphaFoldDB" id="A0A4Y6I5L8"/>
<name>A0A4Y6I5L8_9MOLU</name>
<protein>
    <submittedName>
        <fullName evidence="4">Uncharacterized protein</fullName>
    </submittedName>
</protein>
<proteinExistence type="predicted"/>
<reference evidence="4 6" key="1">
    <citation type="submission" date="2019-06" db="EMBL/GenBank/DDBJ databases">
        <title>Mycoplasma nasistruthionis sp. nov. str Ms03.</title>
        <authorList>
            <person name="Botes A."/>
        </authorList>
    </citation>
    <scope>NUCLEOTIDE SEQUENCE [LARGE SCALE GENOMIC DNA]</scope>
    <source>
        <strain evidence="4 6">Ms03</strain>
    </source>
</reference>
<dbReference type="RefSeq" id="WP_139592101.1">
    <property type="nucleotide sequence ID" value="NZ_CP040825.1"/>
</dbReference>
<dbReference type="EMBL" id="CP041147">
    <property type="protein sequence ID" value="QDF64915.1"/>
    <property type="molecule type" value="Genomic_DNA"/>
</dbReference>
<gene>
    <name evidence="3" type="ORF">FG904_01115</name>
    <name evidence="4" type="ORF">FIV53_01140</name>
</gene>
<accession>A0A5B7XUR0</accession>
<dbReference type="EMBL" id="CP040825">
    <property type="protein sequence ID" value="QCZ36618.1"/>
    <property type="molecule type" value="Genomic_DNA"/>
</dbReference>
<keyword evidence="2" id="KW-0812">Transmembrane</keyword>
<evidence type="ECO:0000256" key="1">
    <source>
        <dbReference type="SAM" id="MobiDB-lite"/>
    </source>
</evidence>
<dbReference type="OrthoDB" id="10015264at2"/>
<dbReference type="Proteomes" id="UP000315201">
    <property type="component" value="Chromosome"/>
</dbReference>
<reference evidence="3 5" key="2">
    <citation type="submission" date="2019-06" db="EMBL/GenBank/DDBJ databases">
        <title>Mycoplasma sp. 2F1A isolated from ostrich.</title>
        <authorList>
            <person name="Spergser J."/>
        </authorList>
    </citation>
    <scope>NUCLEOTIDE SEQUENCE [LARGE SCALE GENOMIC DNA]</scope>
    <source>
        <strain evidence="3 5">2F1A</strain>
    </source>
</reference>
<evidence type="ECO:0000313" key="4">
    <source>
        <dbReference type="EMBL" id="QDF64915.1"/>
    </source>
</evidence>
<organism evidence="4 6">
    <name type="scientific">Mycoplasma nasistruthionis</name>
    <dbReference type="NCBI Taxonomy" id="353852"/>
    <lineage>
        <taxon>Bacteria</taxon>
        <taxon>Bacillati</taxon>
        <taxon>Mycoplasmatota</taxon>
        <taxon>Mollicutes</taxon>
        <taxon>Mycoplasmataceae</taxon>
        <taxon>Mycoplasma</taxon>
    </lineage>
</organism>
<evidence type="ECO:0000313" key="6">
    <source>
        <dbReference type="Proteomes" id="UP000315201"/>
    </source>
</evidence>
<keyword evidence="2" id="KW-0472">Membrane</keyword>
<sequence length="80" mass="9065">MPRLSNGDIKMPKKTKKGKKTTTSEQRFTTLVDGIIIENQQTPDQIKNYKKNRRIYILAIASVLLIFAITVSVILAIIFS</sequence>
<feature type="region of interest" description="Disordered" evidence="1">
    <location>
        <begin position="1"/>
        <end position="23"/>
    </location>
</feature>